<evidence type="ECO:0000313" key="4">
    <source>
        <dbReference type="WBParaSite" id="SSLN_0001206201-mRNA-1"/>
    </source>
</evidence>
<dbReference type="Proteomes" id="UP000275846">
    <property type="component" value="Unassembled WGS sequence"/>
</dbReference>
<feature type="region of interest" description="Disordered" evidence="1">
    <location>
        <begin position="326"/>
        <end position="345"/>
    </location>
</feature>
<feature type="compositionally biased region" description="Basic and acidic residues" evidence="1">
    <location>
        <begin position="326"/>
        <end position="335"/>
    </location>
</feature>
<feature type="compositionally biased region" description="Acidic residues" evidence="1">
    <location>
        <begin position="336"/>
        <end position="345"/>
    </location>
</feature>
<protein>
    <submittedName>
        <fullName evidence="4">WAPL domain-containing protein</fullName>
    </submittedName>
</protein>
<feature type="compositionally biased region" description="Polar residues" evidence="1">
    <location>
        <begin position="210"/>
        <end position="233"/>
    </location>
</feature>
<gene>
    <name evidence="2" type="ORF">SSLN_LOCUS11617</name>
</gene>
<organism evidence="4">
    <name type="scientific">Schistocephalus solidus</name>
    <name type="common">Tapeworm</name>
    <dbReference type="NCBI Taxonomy" id="70667"/>
    <lineage>
        <taxon>Eukaryota</taxon>
        <taxon>Metazoa</taxon>
        <taxon>Spiralia</taxon>
        <taxon>Lophotrochozoa</taxon>
        <taxon>Platyhelminthes</taxon>
        <taxon>Cestoda</taxon>
        <taxon>Eucestoda</taxon>
        <taxon>Diphyllobothriidea</taxon>
        <taxon>Diphyllobothriidae</taxon>
        <taxon>Schistocephalus</taxon>
    </lineage>
</organism>
<reference evidence="2 3" key="2">
    <citation type="submission" date="2018-11" db="EMBL/GenBank/DDBJ databases">
        <authorList>
            <consortium name="Pathogen Informatics"/>
        </authorList>
    </citation>
    <scope>NUCLEOTIDE SEQUENCE [LARGE SCALE GENOMIC DNA]</scope>
    <source>
        <strain evidence="2 3">NST_G2</strain>
    </source>
</reference>
<feature type="compositionally biased region" description="Low complexity" evidence="1">
    <location>
        <begin position="177"/>
        <end position="189"/>
    </location>
</feature>
<accession>A0A183T569</accession>
<name>A0A183T569_SCHSO</name>
<dbReference type="EMBL" id="UYSU01036674">
    <property type="protein sequence ID" value="VDL98002.1"/>
    <property type="molecule type" value="Genomic_DNA"/>
</dbReference>
<sequence>MTFTPTSASSMQGISLNLETQTNDSTEHQGLTPRECTLTSPIEVQPLLPPCTIFYCQPKWQYSVRCPVQMVSHTAFCCSRTCSRIPCKGAYPPGNTAICSPTHLAANRQEVNEKYNCDQRPRHPVTSNDRKKPPETVTKLPTKRKVGTPKVASDGNKVSLAKSSPKLPVKLSDGRASRSSRVRQPSSQQKVKMGKDESMDSKKQPVKPTMSAQEKSYLSRSSELAQGSKSSKGSIRPKETSRQLGRYSNIRDVKGPSKSVEPPHTGKSSSDDQASAAPCKDEAKKTSLNPLFKTDEKASLGKQADALNGNDPEAAAAKYVEELEVHEVDGVKEREEADNEESIEEEDMLMKLGGSTYKYDPSATVYMEQLPSSEEGNLLKEQMSSLTNKGKEKEDTLEEISMAFNGPNSAALLTETTGLDDLVTFQELKDNSIVVRED</sequence>
<evidence type="ECO:0000256" key="1">
    <source>
        <dbReference type="SAM" id="MobiDB-lite"/>
    </source>
</evidence>
<proteinExistence type="predicted"/>
<feature type="compositionally biased region" description="Basic and acidic residues" evidence="1">
    <location>
        <begin position="193"/>
        <end position="203"/>
    </location>
</feature>
<dbReference type="WBParaSite" id="SSLN_0001206201-mRNA-1">
    <property type="protein sequence ID" value="SSLN_0001206201-mRNA-1"/>
    <property type="gene ID" value="SSLN_0001206201"/>
</dbReference>
<evidence type="ECO:0000313" key="3">
    <source>
        <dbReference type="Proteomes" id="UP000275846"/>
    </source>
</evidence>
<evidence type="ECO:0000313" key="2">
    <source>
        <dbReference type="EMBL" id="VDL98002.1"/>
    </source>
</evidence>
<keyword evidence="3" id="KW-1185">Reference proteome</keyword>
<dbReference type="AlphaFoldDB" id="A0A183T569"/>
<feature type="region of interest" description="Disordered" evidence="1">
    <location>
        <begin position="113"/>
        <end position="315"/>
    </location>
</feature>
<reference evidence="4" key="1">
    <citation type="submission" date="2016-06" db="UniProtKB">
        <authorList>
            <consortium name="WormBaseParasite"/>
        </authorList>
    </citation>
    <scope>IDENTIFICATION</scope>
</reference>